<dbReference type="InterPro" id="IPR014710">
    <property type="entry name" value="RmlC-like_jellyroll"/>
</dbReference>
<dbReference type="Gene3D" id="2.60.120.10">
    <property type="entry name" value="Jelly Rolls"/>
    <property type="match status" value="1"/>
</dbReference>
<dbReference type="CDD" id="cd00038">
    <property type="entry name" value="CAP_ED"/>
    <property type="match status" value="1"/>
</dbReference>
<evidence type="ECO:0000313" key="2">
    <source>
        <dbReference type="EMBL" id="MBP1851928.1"/>
    </source>
</evidence>
<dbReference type="InterPro" id="IPR018490">
    <property type="entry name" value="cNMP-bd_dom_sf"/>
</dbReference>
<keyword evidence="3" id="KW-1185">Reference proteome</keyword>
<dbReference type="Proteomes" id="UP000759443">
    <property type="component" value="Unassembled WGS sequence"/>
</dbReference>
<evidence type="ECO:0000313" key="3">
    <source>
        <dbReference type="Proteomes" id="UP000759443"/>
    </source>
</evidence>
<dbReference type="InterPro" id="IPR000595">
    <property type="entry name" value="cNMP-bd_dom"/>
</dbReference>
<protein>
    <submittedName>
        <fullName evidence="2">CRP-like cAMP-binding protein</fullName>
    </submittedName>
</protein>
<dbReference type="PANTHER" id="PTHR24567">
    <property type="entry name" value="CRP FAMILY TRANSCRIPTIONAL REGULATORY PROTEIN"/>
    <property type="match status" value="1"/>
</dbReference>
<organism evidence="2 3">
    <name type="scientific">Rhizobium halophytocola</name>
    <dbReference type="NCBI Taxonomy" id="735519"/>
    <lineage>
        <taxon>Bacteria</taxon>
        <taxon>Pseudomonadati</taxon>
        <taxon>Pseudomonadota</taxon>
        <taxon>Alphaproteobacteria</taxon>
        <taxon>Hyphomicrobiales</taxon>
        <taxon>Rhizobiaceae</taxon>
        <taxon>Rhizobium/Agrobacterium group</taxon>
        <taxon>Rhizobium</taxon>
    </lineage>
</organism>
<gene>
    <name evidence="2" type="ORF">J2Z17_003380</name>
</gene>
<dbReference type="InterPro" id="IPR050397">
    <property type="entry name" value="Env_Response_Regulators"/>
</dbReference>
<dbReference type="PROSITE" id="PS50042">
    <property type="entry name" value="CNMP_BINDING_3"/>
    <property type="match status" value="1"/>
</dbReference>
<dbReference type="PANTHER" id="PTHR24567:SF74">
    <property type="entry name" value="HTH-TYPE TRANSCRIPTIONAL REGULATOR ARCR"/>
    <property type="match status" value="1"/>
</dbReference>
<comment type="caution">
    <text evidence="2">The sequence shown here is derived from an EMBL/GenBank/DDBJ whole genome shotgun (WGS) entry which is preliminary data.</text>
</comment>
<dbReference type="EMBL" id="JAGGJU010000009">
    <property type="protein sequence ID" value="MBP1851928.1"/>
    <property type="molecule type" value="Genomic_DNA"/>
</dbReference>
<sequence length="151" mass="16767">MALKDDIAVLARVPLFEAFDEEQLRLVAFSSEHKRLAAGDVLFEEHAPAESAYVVLRGVVELSNTGRDGQSRPVSAVDDGTMLSELALVTAVERKYTAVARGELEVLRITRASFHRLIEEYPSMARQVEDRIRAALSSLAKRAGAMEHKFR</sequence>
<reference evidence="2 3" key="1">
    <citation type="submission" date="2021-03" db="EMBL/GenBank/DDBJ databases">
        <title>Genomic Encyclopedia of Type Strains, Phase IV (KMG-IV): sequencing the most valuable type-strain genomes for metagenomic binning, comparative biology and taxonomic classification.</title>
        <authorList>
            <person name="Goeker M."/>
        </authorList>
    </citation>
    <scope>NUCLEOTIDE SEQUENCE [LARGE SCALE GENOMIC DNA]</scope>
    <source>
        <strain evidence="2 3">DSM 21600</strain>
    </source>
</reference>
<evidence type="ECO:0000259" key="1">
    <source>
        <dbReference type="PROSITE" id="PS50042"/>
    </source>
</evidence>
<accession>A0ABS4E1W3</accession>
<dbReference type="Pfam" id="PF00027">
    <property type="entry name" value="cNMP_binding"/>
    <property type="match status" value="1"/>
</dbReference>
<dbReference type="SMART" id="SM00100">
    <property type="entry name" value="cNMP"/>
    <property type="match status" value="1"/>
</dbReference>
<dbReference type="RefSeq" id="WP_209946770.1">
    <property type="nucleotide sequence ID" value="NZ_JAGGJU010000009.1"/>
</dbReference>
<name>A0ABS4E1W3_9HYPH</name>
<proteinExistence type="predicted"/>
<feature type="domain" description="Cyclic nucleotide-binding" evidence="1">
    <location>
        <begin position="15"/>
        <end position="118"/>
    </location>
</feature>
<dbReference type="SUPFAM" id="SSF51206">
    <property type="entry name" value="cAMP-binding domain-like"/>
    <property type="match status" value="1"/>
</dbReference>